<gene>
    <name evidence="1" type="ORF">SAMN02745207_02685</name>
</gene>
<dbReference type="Proteomes" id="UP000184447">
    <property type="component" value="Unassembled WGS sequence"/>
</dbReference>
<evidence type="ECO:0008006" key="3">
    <source>
        <dbReference type="Google" id="ProtNLM"/>
    </source>
</evidence>
<dbReference type="OrthoDB" id="2112057at2"/>
<dbReference type="RefSeq" id="WP_073338934.1">
    <property type="nucleotide sequence ID" value="NZ_FQXM01000015.1"/>
</dbReference>
<name>A0A1M5W5N6_9CLOT</name>
<dbReference type="EMBL" id="FQXM01000015">
    <property type="protein sequence ID" value="SHH82780.1"/>
    <property type="molecule type" value="Genomic_DNA"/>
</dbReference>
<sequence length="180" mass="21058">MKYQLVALFDQNSNEFIDVIQRDLCKKYRVYKLKSDFCIPLQSFNDANIDEFTKIIQESITPYKKFKVQITPQLFLDDYSKLVGLKVDKSGYINKISRTLSDTLALHGFNSNNHKCDFGIPVVSSNYHIRKMFKEKPSCAINIKNNLPYLGFAKIERLELRKSINNKKDILIKSFPLRDY</sequence>
<evidence type="ECO:0000313" key="2">
    <source>
        <dbReference type="Proteomes" id="UP000184447"/>
    </source>
</evidence>
<accession>A0A1M5W5N6</accession>
<protein>
    <recommendedName>
        <fullName evidence="3">2'-5' RNA ligase superfamily protein</fullName>
    </recommendedName>
</protein>
<proteinExistence type="predicted"/>
<dbReference type="STRING" id="1121316.SAMN02745207_02685"/>
<reference evidence="1 2" key="1">
    <citation type="submission" date="2016-11" db="EMBL/GenBank/DDBJ databases">
        <authorList>
            <person name="Jaros S."/>
            <person name="Januszkiewicz K."/>
            <person name="Wedrychowicz H."/>
        </authorList>
    </citation>
    <scope>NUCLEOTIDE SEQUENCE [LARGE SCALE GENOMIC DNA]</scope>
    <source>
        <strain evidence="1 2">DSM 8605</strain>
    </source>
</reference>
<evidence type="ECO:0000313" key="1">
    <source>
        <dbReference type="EMBL" id="SHH82780.1"/>
    </source>
</evidence>
<keyword evidence="2" id="KW-1185">Reference proteome</keyword>
<dbReference type="AlphaFoldDB" id="A0A1M5W5N6"/>
<organism evidence="1 2">
    <name type="scientific">Clostridium grantii DSM 8605</name>
    <dbReference type="NCBI Taxonomy" id="1121316"/>
    <lineage>
        <taxon>Bacteria</taxon>
        <taxon>Bacillati</taxon>
        <taxon>Bacillota</taxon>
        <taxon>Clostridia</taxon>
        <taxon>Eubacteriales</taxon>
        <taxon>Clostridiaceae</taxon>
        <taxon>Clostridium</taxon>
    </lineage>
</organism>